<evidence type="ECO:0000313" key="4">
    <source>
        <dbReference type="Proteomes" id="UP000264217"/>
    </source>
</evidence>
<dbReference type="PROSITE" id="PS51257">
    <property type="entry name" value="PROKAR_LIPOPROTEIN"/>
    <property type="match status" value="1"/>
</dbReference>
<dbReference type="Proteomes" id="UP000264217">
    <property type="component" value="Unassembled WGS sequence"/>
</dbReference>
<gene>
    <name evidence="3" type="ORF">D0C36_13545</name>
</gene>
<organism evidence="3 4">
    <name type="scientific">Mucilaginibacter conchicola</name>
    <dbReference type="NCBI Taxonomy" id="2303333"/>
    <lineage>
        <taxon>Bacteria</taxon>
        <taxon>Pseudomonadati</taxon>
        <taxon>Bacteroidota</taxon>
        <taxon>Sphingobacteriia</taxon>
        <taxon>Sphingobacteriales</taxon>
        <taxon>Sphingobacteriaceae</taxon>
        <taxon>Mucilaginibacter</taxon>
    </lineage>
</organism>
<proteinExistence type="predicted"/>
<keyword evidence="1" id="KW-0732">Signal</keyword>
<evidence type="ECO:0000313" key="3">
    <source>
        <dbReference type="EMBL" id="RFZ92446.1"/>
    </source>
</evidence>
<keyword evidence="4" id="KW-1185">Reference proteome</keyword>
<feature type="chain" id="PRO_5016887167" description="Thioredoxin domain-containing protein" evidence="1">
    <location>
        <begin position="26"/>
        <end position="165"/>
    </location>
</feature>
<dbReference type="InterPro" id="IPR036249">
    <property type="entry name" value="Thioredoxin-like_sf"/>
</dbReference>
<dbReference type="PROSITE" id="PS51352">
    <property type="entry name" value="THIOREDOXIN_2"/>
    <property type="match status" value="1"/>
</dbReference>
<protein>
    <recommendedName>
        <fullName evidence="2">Thioredoxin domain-containing protein</fullName>
    </recommendedName>
</protein>
<feature type="signal peptide" evidence="1">
    <location>
        <begin position="1"/>
        <end position="25"/>
    </location>
</feature>
<reference evidence="3 4" key="1">
    <citation type="submission" date="2018-08" db="EMBL/GenBank/DDBJ databases">
        <title>Mucilaginibacter sp. MYSH2.</title>
        <authorList>
            <person name="Seo T."/>
        </authorList>
    </citation>
    <scope>NUCLEOTIDE SEQUENCE [LARGE SCALE GENOMIC DNA]</scope>
    <source>
        <strain evidence="3 4">MYSH2</strain>
    </source>
</reference>
<evidence type="ECO:0000259" key="2">
    <source>
        <dbReference type="PROSITE" id="PS51352"/>
    </source>
</evidence>
<dbReference type="EMBL" id="QWDC01000002">
    <property type="protein sequence ID" value="RFZ92446.1"/>
    <property type="molecule type" value="Genomic_DNA"/>
</dbReference>
<comment type="caution">
    <text evidence="3">The sequence shown here is derived from an EMBL/GenBank/DDBJ whole genome shotgun (WGS) entry which is preliminary data.</text>
</comment>
<accession>A0A372NT60</accession>
<dbReference type="AlphaFoldDB" id="A0A372NT60"/>
<name>A0A372NT60_9SPHI</name>
<dbReference type="Gene3D" id="3.40.30.10">
    <property type="entry name" value="Glutaredoxin"/>
    <property type="match status" value="1"/>
</dbReference>
<dbReference type="InterPro" id="IPR000866">
    <property type="entry name" value="AhpC/TSA"/>
</dbReference>
<sequence>MTLNKMKRLLFLAFAIIAGFGCSQAQTTPNTIAPYKIMTTKDQTATAADLPKNKPVILIYFAPDCPHCQKLIRDMKPDMDKFKKFEIVMITFTDIRMVKTFESDYGLTKYPNFILGTEGYTYTVQRYYQLKHTPYVAIYGKNGKLLKAFENQPEVKDILAVTSKV</sequence>
<evidence type="ECO:0000256" key="1">
    <source>
        <dbReference type="SAM" id="SignalP"/>
    </source>
</evidence>
<dbReference type="SUPFAM" id="SSF52833">
    <property type="entry name" value="Thioredoxin-like"/>
    <property type="match status" value="1"/>
</dbReference>
<feature type="domain" description="Thioredoxin" evidence="2">
    <location>
        <begin position="27"/>
        <end position="165"/>
    </location>
</feature>
<dbReference type="Pfam" id="PF00578">
    <property type="entry name" value="AhpC-TSA"/>
    <property type="match status" value="1"/>
</dbReference>
<dbReference type="InterPro" id="IPR013766">
    <property type="entry name" value="Thioredoxin_domain"/>
</dbReference>